<dbReference type="RefSeq" id="WP_196149442.1">
    <property type="nucleotide sequence ID" value="NZ_JADMLG010000004.1"/>
</dbReference>
<proteinExistence type="predicted"/>
<evidence type="ECO:0000256" key="2">
    <source>
        <dbReference type="ARBA" id="ARBA00023315"/>
    </source>
</evidence>
<dbReference type="PROSITE" id="PS51186">
    <property type="entry name" value="GNAT"/>
    <property type="match status" value="1"/>
</dbReference>
<dbReference type="SUPFAM" id="SSF55729">
    <property type="entry name" value="Acyl-CoA N-acyltransferases (Nat)"/>
    <property type="match status" value="1"/>
</dbReference>
<dbReference type="EMBL" id="JADMLG010000004">
    <property type="protein sequence ID" value="MBH0777124.1"/>
    <property type="molecule type" value="Genomic_DNA"/>
</dbReference>
<dbReference type="GO" id="GO:0016747">
    <property type="term" value="F:acyltransferase activity, transferring groups other than amino-acyl groups"/>
    <property type="evidence" value="ECO:0007669"/>
    <property type="project" value="InterPro"/>
</dbReference>
<sequence length="177" mass="19287">MTIRAAVEADLPELQDIENDAGELFAEIGMLDIAEDEPPSLARLREFADAGRAWVWVDEDDRPVGYLVLGIVDGSAHVEQVSVRRAFAGRRIGVRLIEYAARWAVGRGMLDMTLTTFSAVPWNGPYYERLGFRVIPVAVLTPELRAIRAAEIDAGLDCAPRVAMRAALADLIGPVAG</sequence>
<dbReference type="AlphaFoldDB" id="A0A931N2Q1"/>
<accession>A0A931N2Q1</accession>
<dbReference type="Gene3D" id="3.40.630.30">
    <property type="match status" value="1"/>
</dbReference>
<evidence type="ECO:0000313" key="5">
    <source>
        <dbReference type="Proteomes" id="UP000655751"/>
    </source>
</evidence>
<comment type="caution">
    <text evidence="4">The sequence shown here is derived from an EMBL/GenBank/DDBJ whole genome shotgun (WGS) entry which is preliminary data.</text>
</comment>
<organism evidence="4 5">
    <name type="scientific">Nocardia bovistercoris</name>
    <dbReference type="NCBI Taxonomy" id="2785916"/>
    <lineage>
        <taxon>Bacteria</taxon>
        <taxon>Bacillati</taxon>
        <taxon>Actinomycetota</taxon>
        <taxon>Actinomycetes</taxon>
        <taxon>Mycobacteriales</taxon>
        <taxon>Nocardiaceae</taxon>
        <taxon>Nocardia</taxon>
    </lineage>
</organism>
<gene>
    <name evidence="4" type="ORF">IT779_12610</name>
</gene>
<dbReference type="Pfam" id="PF00583">
    <property type="entry name" value="Acetyltransf_1"/>
    <property type="match status" value="1"/>
</dbReference>
<dbReference type="PANTHER" id="PTHR43800">
    <property type="entry name" value="PEPTIDYL-LYSINE N-ACETYLTRANSFERASE YJAB"/>
    <property type="match status" value="1"/>
</dbReference>
<evidence type="ECO:0000259" key="3">
    <source>
        <dbReference type="PROSITE" id="PS51186"/>
    </source>
</evidence>
<dbReference type="PANTHER" id="PTHR43800:SF1">
    <property type="entry name" value="PEPTIDYL-LYSINE N-ACETYLTRANSFERASE YJAB"/>
    <property type="match status" value="1"/>
</dbReference>
<dbReference type="InterPro" id="IPR000182">
    <property type="entry name" value="GNAT_dom"/>
</dbReference>
<protein>
    <submittedName>
        <fullName evidence="4">GNAT family N-acetyltransferase</fullName>
    </submittedName>
</protein>
<dbReference type="InterPro" id="IPR016181">
    <property type="entry name" value="Acyl_CoA_acyltransferase"/>
</dbReference>
<feature type="domain" description="N-acetyltransferase" evidence="3">
    <location>
        <begin position="1"/>
        <end position="151"/>
    </location>
</feature>
<name>A0A931N2Q1_9NOCA</name>
<evidence type="ECO:0000313" key="4">
    <source>
        <dbReference type="EMBL" id="MBH0777124.1"/>
    </source>
</evidence>
<keyword evidence="2" id="KW-0012">Acyltransferase</keyword>
<keyword evidence="1" id="KW-0808">Transferase</keyword>
<dbReference type="CDD" id="cd04301">
    <property type="entry name" value="NAT_SF"/>
    <property type="match status" value="1"/>
</dbReference>
<evidence type="ECO:0000256" key="1">
    <source>
        <dbReference type="ARBA" id="ARBA00022679"/>
    </source>
</evidence>
<reference evidence="4" key="1">
    <citation type="submission" date="2020-11" db="EMBL/GenBank/DDBJ databases">
        <title>Nocardia NEAU-351.nov., a novel actinomycete isolated from the cow dung.</title>
        <authorList>
            <person name="Zhang X."/>
        </authorList>
    </citation>
    <scope>NUCLEOTIDE SEQUENCE</scope>
    <source>
        <strain evidence="4">NEAU-351</strain>
    </source>
</reference>
<keyword evidence="5" id="KW-1185">Reference proteome</keyword>
<dbReference type="Proteomes" id="UP000655751">
    <property type="component" value="Unassembled WGS sequence"/>
</dbReference>